<reference evidence="2 3" key="1">
    <citation type="submission" date="2013-03" db="EMBL/GenBank/DDBJ databases">
        <authorList>
            <person name="Le V."/>
        </authorList>
    </citation>
    <scope>NUCLEOTIDE SEQUENCE [LARGE SCALE GENOMIC DNA]</scope>
    <source>
        <strain evidence="2 3">BiD32</strain>
    </source>
</reference>
<keyword evidence="3" id="KW-1185">Reference proteome</keyword>
<sequence>MRRSFRRIAALRTDRRGIAATEFALIAPFLIFLYVGSVQLADAISASRKVTVTTRTLADLTSQYNSVTTSITDTILKTASQVMAPYDATVGTYTITHLSTNSSGKPRVDWSRKYDGTTVSDGYRKNKKMDLPGSVSQPGSSVIMAEISYRYQPFVSPAMLGSVTLKDTIYMLPRRSQSIPMN</sequence>
<dbReference type="InterPro" id="IPR012495">
    <property type="entry name" value="TadE-like_dom"/>
</dbReference>
<name>N1MTH8_9SPHN</name>
<evidence type="ECO:0000313" key="2">
    <source>
        <dbReference type="EMBL" id="CCW20286.1"/>
    </source>
</evidence>
<accession>N1MTH8</accession>
<proteinExistence type="predicted"/>
<dbReference type="AlphaFoldDB" id="N1MTH8"/>
<dbReference type="OrthoDB" id="7432392at2"/>
<reference evidence="3" key="2">
    <citation type="submission" date="2013-04" db="EMBL/GenBank/DDBJ databases">
        <title>Bisphenol A degrading Sphingobium sp. strain BiD32.</title>
        <authorList>
            <person name="Nielsen J.L."/>
            <person name="Zhou N.A."/>
            <person name="Kjeldal H."/>
        </authorList>
    </citation>
    <scope>NUCLEOTIDE SEQUENCE [LARGE SCALE GENOMIC DNA]</scope>
    <source>
        <strain evidence="3">BiD32</strain>
    </source>
</reference>
<gene>
    <name evidence="2" type="ORF">EBBID32_46600</name>
</gene>
<organism evidence="2 3">
    <name type="scientific">Sphingobium indicum BiD32</name>
    <dbReference type="NCBI Taxonomy" id="1301087"/>
    <lineage>
        <taxon>Bacteria</taxon>
        <taxon>Pseudomonadati</taxon>
        <taxon>Pseudomonadota</taxon>
        <taxon>Alphaproteobacteria</taxon>
        <taxon>Sphingomonadales</taxon>
        <taxon>Sphingomonadaceae</taxon>
        <taxon>Sphingobium</taxon>
    </lineage>
</organism>
<protein>
    <recommendedName>
        <fullName evidence="1">TadE-like domain-containing protein</fullName>
    </recommendedName>
</protein>
<comment type="caution">
    <text evidence="2">The sequence shown here is derived from an EMBL/GenBank/DDBJ whole genome shotgun (WGS) entry which is preliminary data.</text>
</comment>
<dbReference type="Pfam" id="PF07811">
    <property type="entry name" value="TadE"/>
    <property type="match status" value="1"/>
</dbReference>
<dbReference type="Proteomes" id="UP000013201">
    <property type="component" value="Unassembled WGS sequence"/>
</dbReference>
<feature type="domain" description="TadE-like" evidence="1">
    <location>
        <begin position="17"/>
        <end position="56"/>
    </location>
</feature>
<dbReference type="RefSeq" id="WP_006967839.1">
    <property type="nucleotide sequence ID" value="NZ_CAVK010000256.1"/>
</dbReference>
<evidence type="ECO:0000259" key="1">
    <source>
        <dbReference type="Pfam" id="PF07811"/>
    </source>
</evidence>
<dbReference type="EMBL" id="CAVK010000256">
    <property type="protein sequence ID" value="CCW20286.1"/>
    <property type="molecule type" value="Genomic_DNA"/>
</dbReference>
<evidence type="ECO:0000313" key="3">
    <source>
        <dbReference type="Proteomes" id="UP000013201"/>
    </source>
</evidence>